<keyword evidence="2" id="KW-1185">Reference proteome</keyword>
<organism evidence="1 2">
    <name type="scientific">Tegillarca granosa</name>
    <name type="common">Malaysian cockle</name>
    <name type="synonym">Anadara granosa</name>
    <dbReference type="NCBI Taxonomy" id="220873"/>
    <lineage>
        <taxon>Eukaryota</taxon>
        <taxon>Metazoa</taxon>
        <taxon>Spiralia</taxon>
        <taxon>Lophotrochozoa</taxon>
        <taxon>Mollusca</taxon>
        <taxon>Bivalvia</taxon>
        <taxon>Autobranchia</taxon>
        <taxon>Pteriomorphia</taxon>
        <taxon>Arcoida</taxon>
        <taxon>Arcoidea</taxon>
        <taxon>Arcidae</taxon>
        <taxon>Tegillarca</taxon>
    </lineage>
</organism>
<reference evidence="1 2" key="1">
    <citation type="submission" date="2022-12" db="EMBL/GenBank/DDBJ databases">
        <title>Chromosome-level genome of Tegillarca granosa.</title>
        <authorList>
            <person name="Kim J."/>
        </authorList>
    </citation>
    <scope>NUCLEOTIDE SEQUENCE [LARGE SCALE GENOMIC DNA]</scope>
    <source>
        <strain evidence="1">Teg-2019</strain>
        <tissue evidence="1">Adductor muscle</tissue>
    </source>
</reference>
<protein>
    <submittedName>
        <fullName evidence="1">Uncharacterized protein</fullName>
    </submittedName>
</protein>
<comment type="caution">
    <text evidence="1">The sequence shown here is derived from an EMBL/GenBank/DDBJ whole genome shotgun (WGS) entry which is preliminary data.</text>
</comment>
<evidence type="ECO:0000313" key="2">
    <source>
        <dbReference type="Proteomes" id="UP001217089"/>
    </source>
</evidence>
<accession>A0ABQ9EQ36</accession>
<dbReference type="EMBL" id="JARBDR010000813">
    <property type="protein sequence ID" value="KAJ8306466.1"/>
    <property type="molecule type" value="Genomic_DNA"/>
</dbReference>
<evidence type="ECO:0000313" key="1">
    <source>
        <dbReference type="EMBL" id="KAJ8306466.1"/>
    </source>
</evidence>
<dbReference type="Proteomes" id="UP001217089">
    <property type="component" value="Unassembled WGS sequence"/>
</dbReference>
<proteinExistence type="predicted"/>
<gene>
    <name evidence="1" type="ORF">KUTeg_017011</name>
</gene>
<name>A0ABQ9EQ36_TEGGR</name>
<sequence>MAMEVCTIDQNTGYGSLRYLPLDTCIPETVLQRRGAISFGSSTSCLTYPRFELCYFKSHKRRVPYLNFLISINSFPQDRRYYSDDHGTRPVMLKYCLKFIAAILILNVNFELIENYV</sequence>